<gene>
    <name evidence="3" type="ORF">C095_11980</name>
</gene>
<dbReference type="OrthoDB" id="9797795at2"/>
<dbReference type="PATRIC" id="fig|1226633.4.peg.2414"/>
<dbReference type="GO" id="GO:0008713">
    <property type="term" value="F:ADP-heptose-lipopolysaccharide heptosyltransferase activity"/>
    <property type="evidence" value="ECO:0007669"/>
    <property type="project" value="TreeGrafter"/>
</dbReference>
<dbReference type="SUPFAM" id="SSF53756">
    <property type="entry name" value="UDP-Glycosyltransferase/glycogen phosphorylase"/>
    <property type="match status" value="1"/>
</dbReference>
<sequence length="343" mass="39775">MREIKRIIVARTDKIGDLVLSIPSFFMLKKMYPKAELIVLVRRYNYDIVKNLPYIDRVLKIDDFKKEELLMKIAYFKADVFIALFHDEYIAKLVKASKAKIRIGPISKPSSWLLYNKGVLQKRSLSTKNEAEYNLDLVKKLNPMRYSASYELNTEMILTEENRRVASLFWEQENLGPKVLVCNPFLGGSTKNLRDEEYGRILKNLLLEEAELEIILTCQISEEERALQLKERIASNKVHIFANGGSILNVAAVIEKAQLYFGGSTGPTHIAGALGQKIVAFYPNKRTQSKTRWGIFRRYLEEVRYFIVDEEGSEKENYENPYFDSMTKEKEEKMMKLLQEALS</sequence>
<evidence type="ECO:0000256" key="2">
    <source>
        <dbReference type="ARBA" id="ARBA00022679"/>
    </source>
</evidence>
<dbReference type="GeneID" id="75074647"/>
<accession>A0A017H4H5</accession>
<dbReference type="RefSeq" id="WP_005953581.1">
    <property type="nucleotide sequence ID" value="NZ_AOJP01000014.1"/>
</dbReference>
<dbReference type="GO" id="GO:0005829">
    <property type="term" value="C:cytosol"/>
    <property type="evidence" value="ECO:0007669"/>
    <property type="project" value="TreeGrafter"/>
</dbReference>
<dbReference type="Gene3D" id="3.40.50.2000">
    <property type="entry name" value="Glycogen Phosphorylase B"/>
    <property type="match status" value="2"/>
</dbReference>
<dbReference type="EMBL" id="AUZI01000032">
    <property type="protein sequence ID" value="KID48112.1"/>
    <property type="molecule type" value="Genomic_DNA"/>
</dbReference>
<reference evidence="3 4" key="1">
    <citation type="submission" date="2013-08" db="EMBL/GenBank/DDBJ databases">
        <title>An opportunistic ruminal bacterium that causes liver abscesses in cattle.</title>
        <authorList>
            <person name="Benahmed F.H."/>
            <person name="Rasmussen M."/>
            <person name="Harbottle H."/>
            <person name="Soppet D."/>
            <person name="Nagaraja T.G."/>
            <person name="Davidson M."/>
        </authorList>
    </citation>
    <scope>NUCLEOTIDE SEQUENCE [LARGE SCALE GENOMIC DNA]</scope>
    <source>
        <strain evidence="3 4">B35</strain>
    </source>
</reference>
<dbReference type="CDD" id="cd03789">
    <property type="entry name" value="GT9_LPS_heptosyltransferase"/>
    <property type="match status" value="1"/>
</dbReference>
<dbReference type="GO" id="GO:0009244">
    <property type="term" value="P:lipopolysaccharide core region biosynthetic process"/>
    <property type="evidence" value="ECO:0007669"/>
    <property type="project" value="TreeGrafter"/>
</dbReference>
<keyword evidence="2 3" id="KW-0808">Transferase</keyword>
<evidence type="ECO:0000256" key="1">
    <source>
        <dbReference type="ARBA" id="ARBA00022676"/>
    </source>
</evidence>
<dbReference type="PANTHER" id="PTHR30160:SF15">
    <property type="entry name" value="GLYCOSYLTRANSFERASE HI_0523-RELATED"/>
    <property type="match status" value="1"/>
</dbReference>
<dbReference type="PANTHER" id="PTHR30160">
    <property type="entry name" value="TETRAACYLDISACCHARIDE 4'-KINASE-RELATED"/>
    <property type="match status" value="1"/>
</dbReference>
<comment type="caution">
    <text evidence="3">The sequence shown here is derived from an EMBL/GenBank/DDBJ whole genome shotgun (WGS) entry which is preliminary data.</text>
</comment>
<evidence type="ECO:0000313" key="3">
    <source>
        <dbReference type="EMBL" id="KID48112.1"/>
    </source>
</evidence>
<dbReference type="Pfam" id="PF01075">
    <property type="entry name" value="Glyco_transf_9"/>
    <property type="match status" value="1"/>
</dbReference>
<proteinExistence type="predicted"/>
<dbReference type="InterPro" id="IPR002201">
    <property type="entry name" value="Glyco_trans_9"/>
</dbReference>
<keyword evidence="1" id="KW-0328">Glycosyltransferase</keyword>
<name>A0A017H4H5_9FUSO</name>
<dbReference type="InterPro" id="IPR051199">
    <property type="entry name" value="LPS_LOS_Heptosyltrfase"/>
</dbReference>
<dbReference type="AlphaFoldDB" id="A0A017H4H5"/>
<dbReference type="Proteomes" id="UP000031184">
    <property type="component" value="Unassembled WGS sequence"/>
</dbReference>
<organism evidence="3 4">
    <name type="scientific">Fusobacterium necrophorum subsp. funduliforme B35</name>
    <dbReference type="NCBI Taxonomy" id="1226633"/>
    <lineage>
        <taxon>Bacteria</taxon>
        <taxon>Fusobacteriati</taxon>
        <taxon>Fusobacteriota</taxon>
        <taxon>Fusobacteriia</taxon>
        <taxon>Fusobacteriales</taxon>
        <taxon>Fusobacteriaceae</taxon>
        <taxon>Fusobacterium</taxon>
    </lineage>
</organism>
<evidence type="ECO:0000313" key="4">
    <source>
        <dbReference type="Proteomes" id="UP000031184"/>
    </source>
</evidence>
<protein>
    <submittedName>
        <fullName evidence="3">Lipopolysaccharide heptosyltransferase</fullName>
    </submittedName>
</protein>